<gene>
    <name evidence="1" type="ORF">DY240_15710</name>
</gene>
<dbReference type="Proteomes" id="UP000284057">
    <property type="component" value="Unassembled WGS sequence"/>
</dbReference>
<evidence type="ECO:0000313" key="1">
    <source>
        <dbReference type="EMBL" id="RIQ21267.1"/>
    </source>
</evidence>
<reference evidence="1 2" key="1">
    <citation type="submission" date="2018-09" db="EMBL/GenBank/DDBJ databases">
        <title>Isolation, diversity and antifungal activity of actinobacteria from wheat.</title>
        <authorList>
            <person name="Han C."/>
        </authorList>
    </citation>
    <scope>NUCLEOTIDE SEQUENCE [LARGE SCALE GENOMIC DNA]</scope>
    <source>
        <strain evidence="1 2">NEAU-YY265</strain>
    </source>
</reference>
<sequence>MTKVEEAQPKRYRVTAPYVTVKAEVGGFLAGAGSNGYGVVGVYKDGILPPSAVPEAVESLLARGLVEEVAP</sequence>
<organism evidence="1 2">
    <name type="scientific">Jiangella rhizosphaerae</name>
    <dbReference type="NCBI Taxonomy" id="2293569"/>
    <lineage>
        <taxon>Bacteria</taxon>
        <taxon>Bacillati</taxon>
        <taxon>Actinomycetota</taxon>
        <taxon>Actinomycetes</taxon>
        <taxon>Jiangellales</taxon>
        <taxon>Jiangellaceae</taxon>
        <taxon>Jiangella</taxon>
    </lineage>
</organism>
<keyword evidence="2" id="KW-1185">Reference proteome</keyword>
<name>A0A418KPN9_9ACTN</name>
<dbReference type="AlphaFoldDB" id="A0A418KPN9"/>
<proteinExistence type="predicted"/>
<comment type="caution">
    <text evidence="1">The sequence shown here is derived from an EMBL/GenBank/DDBJ whole genome shotgun (WGS) entry which is preliminary data.</text>
</comment>
<protein>
    <submittedName>
        <fullName evidence="1">Uncharacterized protein</fullName>
    </submittedName>
</protein>
<evidence type="ECO:0000313" key="2">
    <source>
        <dbReference type="Proteomes" id="UP000284057"/>
    </source>
</evidence>
<dbReference type="RefSeq" id="WP_119660794.1">
    <property type="nucleotide sequence ID" value="NZ_QUAL01000152.1"/>
</dbReference>
<accession>A0A418KPN9</accession>
<dbReference type="EMBL" id="QUAL01000152">
    <property type="protein sequence ID" value="RIQ21267.1"/>
    <property type="molecule type" value="Genomic_DNA"/>
</dbReference>